<feature type="transmembrane region" description="Helical" evidence="1">
    <location>
        <begin position="21"/>
        <end position="39"/>
    </location>
</feature>
<keyword evidence="1" id="KW-1133">Transmembrane helix</keyword>
<sequence length="100" mass="11948">METPRNEFLWKKAKHRAAFKMHLRTYSLVIGGLWVIYFLTSGNSFLTNWDNWGHRAYPWPVWPMLGWGIGLVSHYMSAYGHTNEVDMAKREYEKLLREQQ</sequence>
<evidence type="ECO:0000313" key="4">
    <source>
        <dbReference type="Proteomes" id="UP000256373"/>
    </source>
</evidence>
<organism evidence="3 4">
    <name type="scientific">Dyadobacter luteus</name>
    <dbReference type="NCBI Taxonomy" id="2259619"/>
    <lineage>
        <taxon>Bacteria</taxon>
        <taxon>Pseudomonadati</taxon>
        <taxon>Bacteroidota</taxon>
        <taxon>Cytophagia</taxon>
        <taxon>Cytophagales</taxon>
        <taxon>Spirosomataceae</taxon>
        <taxon>Dyadobacter</taxon>
    </lineage>
</organism>
<feature type="transmembrane region" description="Helical" evidence="1">
    <location>
        <begin position="59"/>
        <end position="80"/>
    </location>
</feature>
<dbReference type="EMBL" id="QNUL01000024">
    <property type="protein sequence ID" value="REA57900.1"/>
    <property type="molecule type" value="Genomic_DNA"/>
</dbReference>
<reference evidence="3 4" key="1">
    <citation type="submission" date="2018-07" db="EMBL/GenBank/DDBJ databases">
        <title>Dyadobacter roseus sp. nov., isolated from rose rhizosphere soil.</title>
        <authorList>
            <person name="Chen L."/>
        </authorList>
    </citation>
    <scope>NUCLEOTIDE SEQUENCE [LARGE SCALE GENOMIC DNA]</scope>
    <source>
        <strain evidence="3 4">RS19</strain>
    </source>
</reference>
<dbReference type="RefSeq" id="WP_115833198.1">
    <property type="nucleotide sequence ID" value="NZ_QNUL01000024.1"/>
</dbReference>
<keyword evidence="4" id="KW-1185">Reference proteome</keyword>
<keyword evidence="1" id="KW-0472">Membrane</keyword>
<protein>
    <recommendedName>
        <fullName evidence="2">2TM domain-containing protein</fullName>
    </recommendedName>
</protein>
<dbReference type="AlphaFoldDB" id="A0A3D8Y5L6"/>
<dbReference type="OrthoDB" id="8965954at2"/>
<proteinExistence type="predicted"/>
<dbReference type="Proteomes" id="UP000256373">
    <property type="component" value="Unassembled WGS sequence"/>
</dbReference>
<dbReference type="Pfam" id="PF13239">
    <property type="entry name" value="2TM"/>
    <property type="match status" value="1"/>
</dbReference>
<feature type="domain" description="2TM" evidence="2">
    <location>
        <begin position="11"/>
        <end position="89"/>
    </location>
</feature>
<name>A0A3D8Y5L6_9BACT</name>
<keyword evidence="1" id="KW-0812">Transmembrane</keyword>
<comment type="caution">
    <text evidence="3">The sequence shown here is derived from an EMBL/GenBank/DDBJ whole genome shotgun (WGS) entry which is preliminary data.</text>
</comment>
<accession>A0A3D8Y5L6</accession>
<evidence type="ECO:0000256" key="1">
    <source>
        <dbReference type="SAM" id="Phobius"/>
    </source>
</evidence>
<evidence type="ECO:0000313" key="3">
    <source>
        <dbReference type="EMBL" id="REA57900.1"/>
    </source>
</evidence>
<gene>
    <name evidence="3" type="ORF">DSL64_22535</name>
</gene>
<dbReference type="InterPro" id="IPR025698">
    <property type="entry name" value="2TM_dom"/>
</dbReference>
<evidence type="ECO:0000259" key="2">
    <source>
        <dbReference type="Pfam" id="PF13239"/>
    </source>
</evidence>